<dbReference type="Pfam" id="PF16661">
    <property type="entry name" value="Lactamase_B_6"/>
    <property type="match status" value="1"/>
</dbReference>
<comment type="caution">
    <text evidence="2">The sequence shown here is derived from an EMBL/GenBank/DDBJ whole genome shotgun (WGS) entry which is preliminary data.</text>
</comment>
<organism evidence="2">
    <name type="scientific">mine drainage metagenome</name>
    <dbReference type="NCBI Taxonomy" id="410659"/>
    <lineage>
        <taxon>unclassified sequences</taxon>
        <taxon>metagenomes</taxon>
        <taxon>ecological metagenomes</taxon>
    </lineage>
</organism>
<dbReference type="AlphaFoldDB" id="T1AYK5"/>
<reference evidence="2" key="1">
    <citation type="submission" date="2013-08" db="EMBL/GenBank/DDBJ databases">
        <authorList>
            <person name="Mendez C."/>
            <person name="Richter M."/>
            <person name="Ferrer M."/>
            <person name="Sanchez J."/>
        </authorList>
    </citation>
    <scope>NUCLEOTIDE SEQUENCE</scope>
</reference>
<feature type="non-terminal residue" evidence="2">
    <location>
        <position position="169"/>
    </location>
</feature>
<dbReference type="EMBL" id="AUZZ01002162">
    <property type="protein sequence ID" value="EQD61448.1"/>
    <property type="molecule type" value="Genomic_DNA"/>
</dbReference>
<evidence type="ECO:0000313" key="2">
    <source>
        <dbReference type="EMBL" id="EQD61448.1"/>
    </source>
</evidence>
<dbReference type="SUPFAM" id="SSF56281">
    <property type="entry name" value="Metallo-hydrolase/oxidoreductase"/>
    <property type="match status" value="1"/>
</dbReference>
<reference evidence="2" key="2">
    <citation type="journal article" date="2014" name="ISME J.">
        <title>Microbial stratification in low pH oxic and suboxic macroscopic growths along an acid mine drainage.</title>
        <authorList>
            <person name="Mendez-Garcia C."/>
            <person name="Mesa V."/>
            <person name="Sprenger R.R."/>
            <person name="Richter M."/>
            <person name="Diez M.S."/>
            <person name="Solano J."/>
            <person name="Bargiela R."/>
            <person name="Golyshina O.V."/>
            <person name="Manteca A."/>
            <person name="Ramos J.L."/>
            <person name="Gallego J.R."/>
            <person name="Llorente I."/>
            <person name="Martins Dos Santos V.A."/>
            <person name="Jensen O.N."/>
            <person name="Pelaez A.I."/>
            <person name="Sanchez J."/>
            <person name="Ferrer M."/>
        </authorList>
    </citation>
    <scope>NUCLEOTIDE SEQUENCE</scope>
</reference>
<dbReference type="InterPro" id="IPR050698">
    <property type="entry name" value="MBL"/>
</dbReference>
<sequence length="169" mass="18933">MSDEQLKEIDGIVISHAHLDHCGYLPHIYSAGYRNKTYVTKPTSELANVLINDYMHISNPSDVTKEGLIQLGKNYSLHEYKKEFRIKDFTVSFIPAGHILGSALIKVSDGKKTLLYTGDINLSKTRLLDGADLRGIKADILITESTYGGEKDIFKDEKENVKQMINSTV</sequence>
<feature type="domain" description="Metallo-beta-lactamase" evidence="1">
    <location>
        <begin position="4"/>
        <end position="134"/>
    </location>
</feature>
<accession>T1AYK5</accession>
<proteinExistence type="predicted"/>
<protein>
    <submittedName>
        <fullName evidence="2">Beta-lactamase domain-containing protein</fullName>
    </submittedName>
</protein>
<dbReference type="PANTHER" id="PTHR11203">
    <property type="entry name" value="CLEAVAGE AND POLYADENYLATION SPECIFICITY FACTOR FAMILY MEMBER"/>
    <property type="match status" value="1"/>
</dbReference>
<gene>
    <name evidence="2" type="ORF">B2A_03227</name>
</gene>
<dbReference type="InterPro" id="IPR001279">
    <property type="entry name" value="Metallo-B-lactamas"/>
</dbReference>
<dbReference type="Gene3D" id="3.40.50.10890">
    <property type="match status" value="1"/>
</dbReference>
<dbReference type="Gene3D" id="3.60.15.10">
    <property type="entry name" value="Ribonuclease Z/Hydroxyacylglutathione hydrolase-like"/>
    <property type="match status" value="1"/>
</dbReference>
<dbReference type="GO" id="GO:0004521">
    <property type="term" value="F:RNA endonuclease activity"/>
    <property type="evidence" value="ECO:0007669"/>
    <property type="project" value="TreeGrafter"/>
</dbReference>
<dbReference type="PANTHER" id="PTHR11203:SF37">
    <property type="entry name" value="INTEGRATOR COMPLEX SUBUNIT 11"/>
    <property type="match status" value="1"/>
</dbReference>
<evidence type="ECO:0000259" key="1">
    <source>
        <dbReference type="Pfam" id="PF16661"/>
    </source>
</evidence>
<name>T1AYK5_9ZZZZ</name>
<dbReference type="InterPro" id="IPR036866">
    <property type="entry name" value="RibonucZ/Hydroxyglut_hydro"/>
</dbReference>